<keyword evidence="2" id="KW-1185">Reference proteome</keyword>
<proteinExistence type="predicted"/>
<protein>
    <submittedName>
        <fullName evidence="1">Uncharacterized protein</fullName>
    </submittedName>
</protein>
<reference evidence="1 2" key="1">
    <citation type="submission" date="2018-07" db="EMBL/GenBank/DDBJ databases">
        <title>Genome sequencing of Runella.</title>
        <authorList>
            <person name="Baek M.-G."/>
            <person name="Yi H."/>
        </authorList>
    </citation>
    <scope>NUCLEOTIDE SEQUENCE [LARGE SCALE GENOMIC DNA]</scope>
    <source>
        <strain evidence="1 2">HYN0085</strain>
        <plasmid evidence="1 2">unnamed6</plasmid>
    </source>
</reference>
<dbReference type="KEGG" id="run:DR864_29630"/>
<evidence type="ECO:0000313" key="2">
    <source>
        <dbReference type="Proteomes" id="UP000251993"/>
    </source>
</evidence>
<organism evidence="1 2">
    <name type="scientific">Runella rosea</name>
    <dbReference type="NCBI Taxonomy" id="2259595"/>
    <lineage>
        <taxon>Bacteria</taxon>
        <taxon>Pseudomonadati</taxon>
        <taxon>Bacteroidota</taxon>
        <taxon>Cytophagia</taxon>
        <taxon>Cytophagales</taxon>
        <taxon>Spirosomataceae</taxon>
        <taxon>Runella</taxon>
    </lineage>
</organism>
<dbReference type="EMBL" id="CP030856">
    <property type="protein sequence ID" value="AXE22025.1"/>
    <property type="molecule type" value="Genomic_DNA"/>
</dbReference>
<evidence type="ECO:0000313" key="1">
    <source>
        <dbReference type="EMBL" id="AXE22025.1"/>
    </source>
</evidence>
<keyword evidence="1" id="KW-0614">Plasmid</keyword>
<accession>A0A344TTQ4</accession>
<dbReference type="AlphaFoldDB" id="A0A344TTQ4"/>
<dbReference type="Proteomes" id="UP000251993">
    <property type="component" value="Plasmid unnamed6"/>
</dbReference>
<sequence length="63" mass="7419">MRDKALLEKNIFELLKKNSRRTNPYDYLGEPFILCKLRIVQIVNSLRSTFNENVCVTNARSPF</sequence>
<name>A0A344TTQ4_9BACT</name>
<geneLocation type="plasmid" evidence="1 2">
    <name>unnamed6</name>
</geneLocation>
<gene>
    <name evidence="1" type="ORF">DR864_29630</name>
</gene>